<dbReference type="EMBL" id="LR031572">
    <property type="protein sequence ID" value="VDC81512.1"/>
    <property type="molecule type" value="Genomic_DNA"/>
</dbReference>
<dbReference type="AlphaFoldDB" id="A0A3P5ZNE1"/>
<sequence length="46" mass="5223">MVVIVYIVCKESDVFMASHRGNLGVTIHGHKAYEQNQKLITILHQT</sequence>
<organism evidence="2">
    <name type="scientific">Brassica campestris</name>
    <name type="common">Field mustard</name>
    <dbReference type="NCBI Taxonomy" id="3711"/>
    <lineage>
        <taxon>Eukaryota</taxon>
        <taxon>Viridiplantae</taxon>
        <taxon>Streptophyta</taxon>
        <taxon>Embryophyta</taxon>
        <taxon>Tracheophyta</taxon>
        <taxon>Spermatophyta</taxon>
        <taxon>Magnoliopsida</taxon>
        <taxon>eudicotyledons</taxon>
        <taxon>Gunneridae</taxon>
        <taxon>Pentapetalae</taxon>
        <taxon>rosids</taxon>
        <taxon>malvids</taxon>
        <taxon>Brassicales</taxon>
        <taxon>Brassicaceae</taxon>
        <taxon>Brassiceae</taxon>
        <taxon>Brassica</taxon>
    </lineage>
</organism>
<gene>
    <name evidence="2" type="ORF">BRAA03T12730Z</name>
    <name evidence="1" type="ORF">BRAPAZ1V2_A03P35690.2</name>
</gene>
<evidence type="ECO:0000313" key="2">
    <source>
        <dbReference type="EMBL" id="VDC81512.1"/>
    </source>
</evidence>
<reference evidence="2" key="1">
    <citation type="submission" date="2018-11" db="EMBL/GenBank/DDBJ databases">
        <authorList>
            <consortium name="Genoscope - CEA"/>
            <person name="William W."/>
        </authorList>
    </citation>
    <scope>NUCLEOTIDE SEQUENCE</scope>
</reference>
<accession>A0A3P5ZNE1</accession>
<dbReference type="Proteomes" id="UP000694005">
    <property type="component" value="Chromosome A03"/>
</dbReference>
<protein>
    <submittedName>
        <fullName evidence="1">Uncharacterized protein</fullName>
    </submittedName>
</protein>
<dbReference type="Gramene" id="A03p35690.2_BraZ1">
    <property type="protein sequence ID" value="A03p35690.2_BraZ1.CDS"/>
    <property type="gene ID" value="A03g35690.2_BraZ1"/>
</dbReference>
<name>A0A3P5ZNE1_BRACM</name>
<proteinExistence type="predicted"/>
<dbReference type="EMBL" id="LS974619">
    <property type="protein sequence ID" value="CAG7882226.1"/>
    <property type="molecule type" value="Genomic_DNA"/>
</dbReference>
<evidence type="ECO:0000313" key="1">
    <source>
        <dbReference type="EMBL" id="CAG7882226.1"/>
    </source>
</evidence>